<evidence type="ECO:0000259" key="1">
    <source>
        <dbReference type="PROSITE" id="PS50995"/>
    </source>
</evidence>
<dbReference type="Proteomes" id="UP000295344">
    <property type="component" value="Unassembled WGS sequence"/>
</dbReference>
<dbReference type="SUPFAM" id="SSF46785">
    <property type="entry name" value="Winged helix' DNA-binding domain"/>
    <property type="match status" value="1"/>
</dbReference>
<dbReference type="PANTHER" id="PTHR33164:SF106">
    <property type="entry name" value="TRANSCRIPTIONAL REGULATORY PROTEIN"/>
    <property type="match status" value="1"/>
</dbReference>
<dbReference type="AlphaFoldDB" id="A0A4R7FLC2"/>
<dbReference type="InterPro" id="IPR039422">
    <property type="entry name" value="MarR/SlyA-like"/>
</dbReference>
<dbReference type="SMART" id="SM00347">
    <property type="entry name" value="HTH_MARR"/>
    <property type="match status" value="1"/>
</dbReference>
<dbReference type="PANTHER" id="PTHR33164">
    <property type="entry name" value="TRANSCRIPTIONAL REGULATOR, MARR FAMILY"/>
    <property type="match status" value="1"/>
</dbReference>
<dbReference type="Pfam" id="PF12802">
    <property type="entry name" value="MarR_2"/>
    <property type="match status" value="1"/>
</dbReference>
<dbReference type="InterPro" id="IPR000835">
    <property type="entry name" value="HTH_MarR-typ"/>
</dbReference>
<dbReference type="OrthoDB" id="162531at2"/>
<dbReference type="GO" id="GO:0003700">
    <property type="term" value="F:DNA-binding transcription factor activity"/>
    <property type="evidence" value="ECO:0007669"/>
    <property type="project" value="InterPro"/>
</dbReference>
<comment type="caution">
    <text evidence="2">The sequence shown here is derived from an EMBL/GenBank/DDBJ whole genome shotgun (WGS) entry which is preliminary data.</text>
</comment>
<evidence type="ECO:0000313" key="2">
    <source>
        <dbReference type="EMBL" id="TDS77195.1"/>
    </source>
</evidence>
<dbReference type="Gene3D" id="1.10.10.10">
    <property type="entry name" value="Winged helix-like DNA-binding domain superfamily/Winged helix DNA-binding domain"/>
    <property type="match status" value="1"/>
</dbReference>
<evidence type="ECO:0000313" key="3">
    <source>
        <dbReference type="Proteomes" id="UP000295344"/>
    </source>
</evidence>
<dbReference type="EMBL" id="SOAM01000002">
    <property type="protein sequence ID" value="TDS77195.1"/>
    <property type="molecule type" value="Genomic_DNA"/>
</dbReference>
<name>A0A4R7FLC2_9MICO</name>
<organism evidence="2 3">
    <name type="scientific">Amnibacterium kyonggiense</name>
    <dbReference type="NCBI Taxonomy" id="595671"/>
    <lineage>
        <taxon>Bacteria</taxon>
        <taxon>Bacillati</taxon>
        <taxon>Actinomycetota</taxon>
        <taxon>Actinomycetes</taxon>
        <taxon>Micrococcales</taxon>
        <taxon>Microbacteriaceae</taxon>
        <taxon>Amnibacterium</taxon>
    </lineage>
</organism>
<dbReference type="InterPro" id="IPR036390">
    <property type="entry name" value="WH_DNA-bd_sf"/>
</dbReference>
<protein>
    <submittedName>
        <fullName evidence="2">MarR family protein</fullName>
    </submittedName>
</protein>
<sequence>MVDMEPIPFEAEPETRALRRLQSAMADADAALARRMAMHPTDLAAMAHLGFAPDPVGPGELAHRLDISPAAATELVDRLTAAGHVERHRDLADRRRIRLEPSEAAMRDVLGRISGLMAALDDAARAAPPEERAAIARFLDRATAAYASWADRDRD</sequence>
<reference evidence="2 3" key="1">
    <citation type="submission" date="2019-03" db="EMBL/GenBank/DDBJ databases">
        <title>Genomic Encyclopedia of Archaeal and Bacterial Type Strains, Phase II (KMG-II): from individual species to whole genera.</title>
        <authorList>
            <person name="Goeker M."/>
        </authorList>
    </citation>
    <scope>NUCLEOTIDE SEQUENCE [LARGE SCALE GENOMIC DNA]</scope>
    <source>
        <strain evidence="2 3">DSM 24782</strain>
    </source>
</reference>
<dbReference type="InterPro" id="IPR036388">
    <property type="entry name" value="WH-like_DNA-bd_sf"/>
</dbReference>
<keyword evidence="3" id="KW-1185">Reference proteome</keyword>
<dbReference type="GO" id="GO:0006950">
    <property type="term" value="P:response to stress"/>
    <property type="evidence" value="ECO:0007669"/>
    <property type="project" value="TreeGrafter"/>
</dbReference>
<feature type="domain" description="HTH marR-type" evidence="1">
    <location>
        <begin position="11"/>
        <end position="144"/>
    </location>
</feature>
<accession>A0A4R7FLC2</accession>
<gene>
    <name evidence="2" type="ORF">CLV52_2136</name>
</gene>
<proteinExistence type="predicted"/>
<dbReference type="PROSITE" id="PS50995">
    <property type="entry name" value="HTH_MARR_2"/>
    <property type="match status" value="1"/>
</dbReference>